<feature type="domain" description="AB hydrolase-1" evidence="1">
    <location>
        <begin position="28"/>
        <end position="126"/>
    </location>
</feature>
<dbReference type="InterPro" id="IPR029058">
    <property type="entry name" value="AB_hydrolase_fold"/>
</dbReference>
<dbReference type="InterPro" id="IPR000073">
    <property type="entry name" value="AB_hydrolase_1"/>
</dbReference>
<reference evidence="2" key="1">
    <citation type="submission" date="2020-08" db="EMBL/GenBank/DDBJ databases">
        <title>Genome public.</title>
        <authorList>
            <person name="Liu C."/>
            <person name="Sun Q."/>
        </authorList>
    </citation>
    <scope>NUCLEOTIDE SEQUENCE</scope>
    <source>
        <strain evidence="2">NSJ-64</strain>
    </source>
</reference>
<dbReference type="RefSeq" id="WP_262395038.1">
    <property type="nucleotide sequence ID" value="NZ_JACRTD010000004.1"/>
</dbReference>
<dbReference type="GO" id="GO:0004806">
    <property type="term" value="F:triacylglycerol lipase activity"/>
    <property type="evidence" value="ECO:0007669"/>
    <property type="project" value="TreeGrafter"/>
</dbReference>
<dbReference type="SUPFAM" id="SSF53474">
    <property type="entry name" value="alpha/beta-Hydrolases"/>
    <property type="match status" value="1"/>
</dbReference>
<dbReference type="EMBL" id="JACRTD010000004">
    <property type="protein sequence ID" value="MBC8585254.1"/>
    <property type="molecule type" value="Genomic_DNA"/>
</dbReference>
<dbReference type="Proteomes" id="UP000623678">
    <property type="component" value="Unassembled WGS sequence"/>
</dbReference>
<accession>A0A926IGV3</accession>
<keyword evidence="2" id="KW-0378">Hydrolase</keyword>
<evidence type="ECO:0000259" key="1">
    <source>
        <dbReference type="Pfam" id="PF00561"/>
    </source>
</evidence>
<dbReference type="PRINTS" id="PR00111">
    <property type="entry name" value="ABHYDROLASE"/>
</dbReference>
<organism evidence="2 3">
    <name type="scientific">Youxingia wuxianensis</name>
    <dbReference type="NCBI Taxonomy" id="2763678"/>
    <lineage>
        <taxon>Bacteria</taxon>
        <taxon>Bacillati</taxon>
        <taxon>Bacillota</taxon>
        <taxon>Clostridia</taxon>
        <taxon>Eubacteriales</taxon>
        <taxon>Oscillospiraceae</taxon>
        <taxon>Youxingia</taxon>
    </lineage>
</organism>
<dbReference type="Pfam" id="PF00561">
    <property type="entry name" value="Abhydrolase_1"/>
    <property type="match status" value="1"/>
</dbReference>
<sequence>MEAPAKRGSVSVDTAQIYYRIYGSGEKTLLLLHGNGEDYSCFRSQIVPFSREYRVVAIDSRGHGSSTMGKEISISIMVHDVICVMDALKIHQADVVGYSDGGNIALGLLIQHPQRIGKAVLAGANLYPQGVRGIAQRPVEAGYFLCRQMGRFSPKAKEKAKILGLMVNEPHYTVAELSRINNPVLVMAGEKDIIKPEHTRLIYKGIPGARLVIIPKAGHNIFGEAPGQTNKAILDFLANRSSYERT</sequence>
<name>A0A926IGV3_9FIRM</name>
<proteinExistence type="predicted"/>
<dbReference type="Gene3D" id="3.40.50.1820">
    <property type="entry name" value="alpha/beta hydrolase"/>
    <property type="match status" value="1"/>
</dbReference>
<dbReference type="AlphaFoldDB" id="A0A926IGV3"/>
<dbReference type="GO" id="GO:0046503">
    <property type="term" value="P:glycerolipid catabolic process"/>
    <property type="evidence" value="ECO:0007669"/>
    <property type="project" value="TreeGrafter"/>
</dbReference>
<evidence type="ECO:0000313" key="3">
    <source>
        <dbReference type="Proteomes" id="UP000623678"/>
    </source>
</evidence>
<comment type="caution">
    <text evidence="2">The sequence shown here is derived from an EMBL/GenBank/DDBJ whole genome shotgun (WGS) entry which is preliminary data.</text>
</comment>
<gene>
    <name evidence="2" type="ORF">H8705_06620</name>
</gene>
<dbReference type="InterPro" id="IPR050471">
    <property type="entry name" value="AB_hydrolase"/>
</dbReference>
<protein>
    <submittedName>
        <fullName evidence="2">Alpha/beta hydrolase</fullName>
    </submittedName>
</protein>
<dbReference type="PANTHER" id="PTHR43433:SF5">
    <property type="entry name" value="AB HYDROLASE-1 DOMAIN-CONTAINING PROTEIN"/>
    <property type="match status" value="1"/>
</dbReference>
<keyword evidence="3" id="KW-1185">Reference proteome</keyword>
<dbReference type="PANTHER" id="PTHR43433">
    <property type="entry name" value="HYDROLASE, ALPHA/BETA FOLD FAMILY PROTEIN"/>
    <property type="match status" value="1"/>
</dbReference>
<evidence type="ECO:0000313" key="2">
    <source>
        <dbReference type="EMBL" id="MBC8585254.1"/>
    </source>
</evidence>